<evidence type="ECO:0000313" key="2">
    <source>
        <dbReference type="EMBL" id="RKP47528.1"/>
    </source>
</evidence>
<name>A0A494XAE8_9BURK</name>
<organism evidence="2 3">
    <name type="scientific">Trinickia fusca</name>
    <dbReference type="NCBI Taxonomy" id="2419777"/>
    <lineage>
        <taxon>Bacteria</taxon>
        <taxon>Pseudomonadati</taxon>
        <taxon>Pseudomonadota</taxon>
        <taxon>Betaproteobacteria</taxon>
        <taxon>Burkholderiales</taxon>
        <taxon>Burkholderiaceae</taxon>
        <taxon>Trinickia</taxon>
    </lineage>
</organism>
<protein>
    <recommendedName>
        <fullName evidence="1">HNH nuclease domain-containing protein</fullName>
    </recommendedName>
</protein>
<dbReference type="AlphaFoldDB" id="A0A494XAE8"/>
<keyword evidence="3" id="KW-1185">Reference proteome</keyword>
<dbReference type="OrthoDB" id="9052589at2"/>
<accession>A0A494XAE8</accession>
<reference evidence="2 3" key="1">
    <citation type="submission" date="2018-10" db="EMBL/GenBank/DDBJ databases">
        <title>Paraburkholderia sp. 7MK8-2, isolated from soil.</title>
        <authorList>
            <person name="Gao Z.-H."/>
            <person name="Qiu L.-H."/>
        </authorList>
    </citation>
    <scope>NUCLEOTIDE SEQUENCE [LARGE SCALE GENOMIC DNA]</scope>
    <source>
        <strain evidence="2 3">7MK8-2</strain>
    </source>
</reference>
<evidence type="ECO:0000259" key="1">
    <source>
        <dbReference type="Pfam" id="PF13391"/>
    </source>
</evidence>
<dbReference type="Pfam" id="PF13391">
    <property type="entry name" value="HNH_2"/>
    <property type="match status" value="1"/>
</dbReference>
<feature type="domain" description="HNH nuclease" evidence="1">
    <location>
        <begin position="43"/>
        <end position="86"/>
    </location>
</feature>
<dbReference type="RefSeq" id="WP_121278474.1">
    <property type="nucleotide sequence ID" value="NZ_RBZV01000005.1"/>
</dbReference>
<gene>
    <name evidence="2" type="ORF">D7S89_14970</name>
</gene>
<comment type="caution">
    <text evidence="2">The sequence shown here is derived from an EMBL/GenBank/DDBJ whole genome shotgun (WGS) entry which is preliminary data.</text>
</comment>
<dbReference type="InterPro" id="IPR003615">
    <property type="entry name" value="HNH_nuc"/>
</dbReference>
<proteinExistence type="predicted"/>
<dbReference type="EMBL" id="RBZV01000005">
    <property type="protein sequence ID" value="RKP47528.1"/>
    <property type="molecule type" value="Genomic_DNA"/>
</dbReference>
<evidence type="ECO:0000313" key="3">
    <source>
        <dbReference type="Proteomes" id="UP000280434"/>
    </source>
</evidence>
<dbReference type="Proteomes" id="UP000280434">
    <property type="component" value="Unassembled WGS sequence"/>
</dbReference>
<sequence>MPFVDKIRVELAAEVGGICSAPHCGIPTGMPGQRVGNKQNIGDGAHICGSRPDAPRYDENQSDEERESASNGIWLCPSCHRRIDRFIDLHKADVLHRWKQTAIEAYKGRIGRPPLPTGSSPLDSEYAKARAFIAEQQDACKALFNLRWDARGGRIALPSDTAREVRHFFLSNHPRFMQSDYANWCYAPELKARQTEIVRILYTLSERPQFRILPKETVIDFRWEERDGIDRYVDPTASAITCYLNDIDAFGKYLHDCIVPDFGQKSPPQRN</sequence>